<keyword evidence="4" id="KW-1185">Reference proteome</keyword>
<accession>A0A848FFX0</accession>
<sequence length="139" mass="14385">MRDVLTQDAGCARRCTKRAKPAKHTATLSAWGGRAVGADAIFGRPQQLHYRASPPAQCGGKKGGPQAQAIGRSRGGLSTKIHATVDALGNPTDFHLTPGQAHDLEGADALLPSDTADAVIAHKAYDAQARVIDVLAQAG</sequence>
<dbReference type="Pfam" id="PF01609">
    <property type="entry name" value="DDE_Tnp_1"/>
    <property type="match status" value="1"/>
</dbReference>
<evidence type="ECO:0000313" key="4">
    <source>
        <dbReference type="Proteomes" id="UP000574067"/>
    </source>
</evidence>
<name>A0A848FFX0_9BURK</name>
<protein>
    <submittedName>
        <fullName evidence="3">Transposase</fullName>
    </submittedName>
</protein>
<evidence type="ECO:0000259" key="2">
    <source>
        <dbReference type="Pfam" id="PF01609"/>
    </source>
</evidence>
<reference evidence="3 4" key="1">
    <citation type="submission" date="2020-04" db="EMBL/GenBank/DDBJ databases">
        <title>Azohydromonas sp. isolated from soil.</title>
        <authorList>
            <person name="Dahal R.H."/>
        </authorList>
    </citation>
    <scope>NUCLEOTIDE SEQUENCE [LARGE SCALE GENOMIC DNA]</scope>
    <source>
        <strain evidence="3 4">G-1-1-14</strain>
    </source>
</reference>
<feature type="region of interest" description="Disordered" evidence="1">
    <location>
        <begin position="55"/>
        <end position="76"/>
    </location>
</feature>
<gene>
    <name evidence="3" type="ORF">HHL10_25545</name>
</gene>
<dbReference type="GO" id="GO:0003677">
    <property type="term" value="F:DNA binding"/>
    <property type="evidence" value="ECO:0007669"/>
    <property type="project" value="InterPro"/>
</dbReference>
<dbReference type="GO" id="GO:0004803">
    <property type="term" value="F:transposase activity"/>
    <property type="evidence" value="ECO:0007669"/>
    <property type="project" value="InterPro"/>
</dbReference>
<dbReference type="EMBL" id="JABBFW010000030">
    <property type="protein sequence ID" value="NML18338.1"/>
    <property type="molecule type" value="Genomic_DNA"/>
</dbReference>
<evidence type="ECO:0000256" key="1">
    <source>
        <dbReference type="SAM" id="MobiDB-lite"/>
    </source>
</evidence>
<proteinExistence type="predicted"/>
<feature type="domain" description="Transposase IS4-like" evidence="2">
    <location>
        <begin position="62"/>
        <end position="136"/>
    </location>
</feature>
<comment type="caution">
    <text evidence="3">The sequence shown here is derived from an EMBL/GenBank/DDBJ whole genome shotgun (WGS) entry which is preliminary data.</text>
</comment>
<organism evidence="3 4">
    <name type="scientific">Azohydromonas caseinilytica</name>
    <dbReference type="NCBI Taxonomy" id="2728836"/>
    <lineage>
        <taxon>Bacteria</taxon>
        <taxon>Pseudomonadati</taxon>
        <taxon>Pseudomonadota</taxon>
        <taxon>Betaproteobacteria</taxon>
        <taxon>Burkholderiales</taxon>
        <taxon>Sphaerotilaceae</taxon>
        <taxon>Azohydromonas</taxon>
    </lineage>
</organism>
<dbReference type="Proteomes" id="UP000574067">
    <property type="component" value="Unassembled WGS sequence"/>
</dbReference>
<evidence type="ECO:0000313" key="3">
    <source>
        <dbReference type="EMBL" id="NML18338.1"/>
    </source>
</evidence>
<dbReference type="GO" id="GO:0006313">
    <property type="term" value="P:DNA transposition"/>
    <property type="evidence" value="ECO:0007669"/>
    <property type="project" value="InterPro"/>
</dbReference>
<dbReference type="AlphaFoldDB" id="A0A848FFX0"/>
<dbReference type="InterPro" id="IPR002559">
    <property type="entry name" value="Transposase_11"/>
</dbReference>